<protein>
    <submittedName>
        <fullName evidence="3">Putative transcriptional regulator</fullName>
    </submittedName>
</protein>
<evidence type="ECO:0000313" key="4">
    <source>
        <dbReference type="Proteomes" id="UP000013940"/>
    </source>
</evidence>
<dbReference type="Pfam" id="PF12833">
    <property type="entry name" value="HTH_18"/>
    <property type="match status" value="1"/>
</dbReference>
<feature type="domain" description="HTH araC/xylS-type" evidence="2">
    <location>
        <begin position="229"/>
        <end position="321"/>
    </location>
</feature>
<dbReference type="SMART" id="SM00342">
    <property type="entry name" value="HTH_ARAC"/>
    <property type="match status" value="1"/>
</dbReference>
<evidence type="ECO:0000259" key="2">
    <source>
        <dbReference type="PROSITE" id="PS01124"/>
    </source>
</evidence>
<evidence type="ECO:0000313" key="3">
    <source>
        <dbReference type="EMBL" id="AGL85807.1"/>
    </source>
</evidence>
<sequence>MRELDRIPRDPAKGMAPRFHRGRLGEVLQRFLDDQNTGPQQDYNLLQLEQLWRAAAALEPAIGLKLFERFTPQDWHVIAHASLYCPDVAASMAFWVRYAPLGSDTDRVQLVADTRGAGVEVDIDTSAPLGRYLIEHYGVMSITQLRRGTGLAVQPVLACFSHPRPAYHAQYHHWFGKRIEFDCPANRFYFDPQTLQLPLQTRHAGMLELLSEELDRRVALHRRQSGWAAKVAAACRQALAAGHSPTLESLCAQLHQTPRTLRRRLEEQGLSFRELLDQTRAELEMHLQLQGESRAQIALQLGYNDQAAYLHARKRWKNALG</sequence>
<dbReference type="GO" id="GO:0000976">
    <property type="term" value="F:transcription cis-regulatory region binding"/>
    <property type="evidence" value="ECO:0007669"/>
    <property type="project" value="TreeGrafter"/>
</dbReference>
<dbReference type="Proteomes" id="UP000013940">
    <property type="component" value="Chromosome"/>
</dbReference>
<dbReference type="eggNOG" id="COG2207">
    <property type="taxonomic scope" value="Bacteria"/>
</dbReference>
<dbReference type="InterPro" id="IPR018060">
    <property type="entry name" value="HTH_AraC"/>
</dbReference>
<dbReference type="RefSeq" id="WP_015636348.1">
    <property type="nucleotide sequence ID" value="NC_021237.1"/>
</dbReference>
<dbReference type="KEGG" id="pprc:PFLCHA0_c40410"/>
<dbReference type="InterPro" id="IPR032687">
    <property type="entry name" value="AraC-type_N"/>
</dbReference>
<dbReference type="AlphaFoldDB" id="A0A2C9EQ71"/>
<accession>A0A2C9EQ71</accession>
<keyword evidence="1" id="KW-0238">DNA-binding</keyword>
<dbReference type="PROSITE" id="PS01124">
    <property type="entry name" value="HTH_ARAC_FAMILY_2"/>
    <property type="match status" value="1"/>
</dbReference>
<dbReference type="GeneID" id="57477050"/>
<name>A0A2C9EQ71_PSEPH</name>
<evidence type="ECO:0000256" key="1">
    <source>
        <dbReference type="ARBA" id="ARBA00023125"/>
    </source>
</evidence>
<reference evidence="4" key="1">
    <citation type="journal article" date="2014" name="Genome Announc.">
        <title>Full-genome sequence of the plant growth-promoting bacterium Pseudomonas protegens CHA0.</title>
        <authorList>
            <person name="Jousset A."/>
            <person name="Schuldes J."/>
            <person name="Keel C."/>
            <person name="Maurhofer M."/>
            <person name="Daniel R."/>
            <person name="Scheu S."/>
            <person name="Thuermer A."/>
        </authorList>
    </citation>
    <scope>NUCLEOTIDE SEQUENCE [LARGE SCALE GENOMIC DNA]</scope>
    <source>
        <strain evidence="4">DSM 19095 / LMG 27888 / CFBP 6595 / CHA0</strain>
    </source>
</reference>
<dbReference type="Pfam" id="PF12625">
    <property type="entry name" value="Arabinose_bd"/>
    <property type="match status" value="1"/>
</dbReference>
<dbReference type="PANTHER" id="PTHR47894:SF1">
    <property type="entry name" value="HTH-TYPE TRANSCRIPTIONAL REGULATOR VQSM"/>
    <property type="match status" value="1"/>
</dbReference>
<dbReference type="EMBL" id="CP003190">
    <property type="protein sequence ID" value="AGL85807.1"/>
    <property type="molecule type" value="Genomic_DNA"/>
</dbReference>
<dbReference type="GO" id="GO:0005829">
    <property type="term" value="C:cytosol"/>
    <property type="evidence" value="ECO:0007669"/>
    <property type="project" value="TreeGrafter"/>
</dbReference>
<gene>
    <name evidence="3" type="ORF">PFLCHA0_c40410</name>
</gene>
<dbReference type="GO" id="GO:0003700">
    <property type="term" value="F:DNA-binding transcription factor activity"/>
    <property type="evidence" value="ECO:0007669"/>
    <property type="project" value="InterPro"/>
</dbReference>
<dbReference type="PANTHER" id="PTHR47894">
    <property type="entry name" value="HTH-TYPE TRANSCRIPTIONAL REGULATOR GADX"/>
    <property type="match status" value="1"/>
</dbReference>
<dbReference type="HOGENOM" id="CLU_047522_1_0_6"/>
<proteinExistence type="predicted"/>
<organism evidence="3 4">
    <name type="scientific">Pseudomonas protegens (strain DSM 19095 / LMG 27888 / CFBP 6595 / CHA0)</name>
    <dbReference type="NCBI Taxonomy" id="1124983"/>
    <lineage>
        <taxon>Bacteria</taxon>
        <taxon>Pseudomonadati</taxon>
        <taxon>Pseudomonadota</taxon>
        <taxon>Gammaproteobacteria</taxon>
        <taxon>Pseudomonadales</taxon>
        <taxon>Pseudomonadaceae</taxon>
        <taxon>Pseudomonas</taxon>
    </lineage>
</organism>
<dbReference type="Gene3D" id="1.10.10.60">
    <property type="entry name" value="Homeodomain-like"/>
    <property type="match status" value="1"/>
</dbReference>